<name>A0AAN8Z6D7_9MAGN</name>
<feature type="compositionally biased region" description="Polar residues" evidence="7">
    <location>
        <begin position="193"/>
        <end position="202"/>
    </location>
</feature>
<feature type="compositionally biased region" description="Polar residues" evidence="7">
    <location>
        <begin position="210"/>
        <end position="224"/>
    </location>
</feature>
<keyword evidence="4" id="KW-0238">DNA-binding</keyword>
<evidence type="ECO:0000256" key="4">
    <source>
        <dbReference type="ARBA" id="ARBA00023125"/>
    </source>
</evidence>
<evidence type="ECO:0000256" key="1">
    <source>
        <dbReference type="ARBA" id="ARBA00004123"/>
    </source>
</evidence>
<dbReference type="AlphaFoldDB" id="A0AAN8Z6D7"/>
<dbReference type="FunFam" id="2.20.25.80:FF:000001">
    <property type="entry name" value="WRKY transcription factor 33"/>
    <property type="match status" value="1"/>
</dbReference>
<keyword evidence="6" id="KW-0539">Nucleus</keyword>
<evidence type="ECO:0000313" key="9">
    <source>
        <dbReference type="EMBL" id="KAK6928154.1"/>
    </source>
</evidence>
<protein>
    <submittedName>
        <fullName evidence="9">WRKY domain</fullName>
    </submittedName>
</protein>
<dbReference type="GO" id="GO:0003700">
    <property type="term" value="F:DNA-binding transcription factor activity"/>
    <property type="evidence" value="ECO:0007669"/>
    <property type="project" value="InterPro"/>
</dbReference>
<keyword evidence="2" id="KW-0677">Repeat</keyword>
<comment type="caution">
    <text evidence="9">The sequence shown here is derived from an EMBL/GenBank/DDBJ whole genome shotgun (WGS) entry which is preliminary data.</text>
</comment>
<evidence type="ECO:0000256" key="6">
    <source>
        <dbReference type="ARBA" id="ARBA00023242"/>
    </source>
</evidence>
<dbReference type="InterPro" id="IPR044810">
    <property type="entry name" value="WRKY_plant"/>
</dbReference>
<evidence type="ECO:0000259" key="8">
    <source>
        <dbReference type="PROSITE" id="PS50811"/>
    </source>
</evidence>
<dbReference type="InterPro" id="IPR003657">
    <property type="entry name" value="WRKY_dom"/>
</dbReference>
<feature type="compositionally biased region" description="Polar residues" evidence="7">
    <location>
        <begin position="311"/>
        <end position="336"/>
    </location>
</feature>
<feature type="domain" description="WRKY" evidence="8">
    <location>
        <begin position="236"/>
        <end position="300"/>
    </location>
</feature>
<dbReference type="FunFam" id="2.20.25.80:FF:000006">
    <property type="entry name" value="WRKY transcription factor"/>
    <property type="match status" value="1"/>
</dbReference>
<feature type="region of interest" description="Disordered" evidence="7">
    <location>
        <begin position="1"/>
        <end position="23"/>
    </location>
</feature>
<dbReference type="SMART" id="SM00774">
    <property type="entry name" value="WRKY"/>
    <property type="match status" value="2"/>
</dbReference>
<keyword evidence="5" id="KW-0804">Transcription</keyword>
<dbReference type="Gene3D" id="2.20.25.80">
    <property type="entry name" value="WRKY domain"/>
    <property type="match status" value="2"/>
</dbReference>
<dbReference type="Proteomes" id="UP001370490">
    <property type="component" value="Unassembled WGS sequence"/>
</dbReference>
<dbReference type="PANTHER" id="PTHR31221">
    <property type="entry name" value="WRKY TRANSCRIPTION FACTOR PROTEIN 1-RELATED"/>
    <property type="match status" value="1"/>
</dbReference>
<dbReference type="GO" id="GO:0043565">
    <property type="term" value="F:sequence-specific DNA binding"/>
    <property type="evidence" value="ECO:0007669"/>
    <property type="project" value="InterPro"/>
</dbReference>
<evidence type="ECO:0000256" key="2">
    <source>
        <dbReference type="ARBA" id="ARBA00022737"/>
    </source>
</evidence>
<organism evidence="9 10">
    <name type="scientific">Dillenia turbinata</name>
    <dbReference type="NCBI Taxonomy" id="194707"/>
    <lineage>
        <taxon>Eukaryota</taxon>
        <taxon>Viridiplantae</taxon>
        <taxon>Streptophyta</taxon>
        <taxon>Embryophyta</taxon>
        <taxon>Tracheophyta</taxon>
        <taxon>Spermatophyta</taxon>
        <taxon>Magnoliopsida</taxon>
        <taxon>eudicotyledons</taxon>
        <taxon>Gunneridae</taxon>
        <taxon>Pentapetalae</taxon>
        <taxon>Dilleniales</taxon>
        <taxon>Dilleniaceae</taxon>
        <taxon>Dillenia</taxon>
    </lineage>
</organism>
<feature type="region of interest" description="Disordered" evidence="7">
    <location>
        <begin position="482"/>
        <end position="519"/>
    </location>
</feature>
<reference evidence="9 10" key="1">
    <citation type="submission" date="2023-12" db="EMBL/GenBank/DDBJ databases">
        <title>A high-quality genome assembly for Dillenia turbinata (Dilleniales).</title>
        <authorList>
            <person name="Chanderbali A."/>
        </authorList>
    </citation>
    <scope>NUCLEOTIDE SEQUENCE [LARGE SCALE GENOMIC DNA]</scope>
    <source>
        <strain evidence="9">LSX21</strain>
        <tissue evidence="9">Leaf</tissue>
    </source>
</reference>
<dbReference type="PANTHER" id="PTHR31221:SF141">
    <property type="entry name" value="WRKY PROTEIN"/>
    <property type="match status" value="1"/>
</dbReference>
<dbReference type="PROSITE" id="PS50811">
    <property type="entry name" value="WRKY"/>
    <property type="match status" value="2"/>
</dbReference>
<dbReference type="SUPFAM" id="SSF118290">
    <property type="entry name" value="WRKY DNA-binding domain"/>
    <property type="match status" value="2"/>
</dbReference>
<gene>
    <name evidence="9" type="ORF">RJ641_006745</name>
</gene>
<feature type="compositionally biased region" description="Low complexity" evidence="7">
    <location>
        <begin position="82"/>
        <end position="94"/>
    </location>
</feature>
<dbReference type="EMBL" id="JBAMMX010000014">
    <property type="protein sequence ID" value="KAK6928154.1"/>
    <property type="molecule type" value="Genomic_DNA"/>
</dbReference>
<feature type="domain" description="WRKY" evidence="8">
    <location>
        <begin position="423"/>
        <end position="488"/>
    </location>
</feature>
<feature type="compositionally biased region" description="Gly residues" evidence="7">
    <location>
        <begin position="95"/>
        <end position="104"/>
    </location>
</feature>
<feature type="region of interest" description="Disordered" evidence="7">
    <location>
        <begin position="351"/>
        <end position="389"/>
    </location>
</feature>
<dbReference type="GO" id="GO:0005634">
    <property type="term" value="C:nucleus"/>
    <property type="evidence" value="ECO:0007669"/>
    <property type="project" value="UniProtKB-SubCell"/>
</dbReference>
<dbReference type="Pfam" id="PF03106">
    <property type="entry name" value="WRKY"/>
    <property type="match status" value="2"/>
</dbReference>
<evidence type="ECO:0000256" key="7">
    <source>
        <dbReference type="SAM" id="MobiDB-lite"/>
    </source>
</evidence>
<feature type="region of interest" description="Disordered" evidence="7">
    <location>
        <begin position="291"/>
        <end position="336"/>
    </location>
</feature>
<evidence type="ECO:0000256" key="5">
    <source>
        <dbReference type="ARBA" id="ARBA00023163"/>
    </source>
</evidence>
<proteinExistence type="predicted"/>
<feature type="region of interest" description="Disordered" evidence="7">
    <location>
        <begin position="72"/>
        <end position="105"/>
    </location>
</feature>
<feature type="compositionally biased region" description="Polar residues" evidence="7">
    <location>
        <begin position="492"/>
        <end position="505"/>
    </location>
</feature>
<keyword evidence="10" id="KW-1185">Reference proteome</keyword>
<accession>A0AAN8Z6D7</accession>
<feature type="region of interest" description="Disordered" evidence="7">
    <location>
        <begin position="182"/>
        <end position="260"/>
    </location>
</feature>
<dbReference type="InterPro" id="IPR036576">
    <property type="entry name" value="WRKY_dom_sf"/>
</dbReference>
<evidence type="ECO:0000256" key="3">
    <source>
        <dbReference type="ARBA" id="ARBA00023015"/>
    </source>
</evidence>
<comment type="subcellular location">
    <subcellularLocation>
        <location evidence="1">Nucleus</location>
    </subcellularLocation>
</comment>
<keyword evidence="3" id="KW-0805">Transcription regulation</keyword>
<sequence>MTEKEGGGGSRASAPPRPTIAVPPRATAESFFSGVGLSPGPMTLVSSFFSENYPDSDCRSFSQLLAGAMASPGARPSFVTDSSTENSSKEASSGDGAGDKGSLGLGFKQSRPLSLVVARSPVFMIPPGLSPSGLLNSPGFFSPLQSPFPISHQQALAQVTAQAALNQSHNMLFQGGYQQPPVAAHPAVAPTLDPSSTSNGDANQKMPPVNTDSKGPTMDSSEISNSDRKSYSSSIANEKPADDGYNWRKYGQKQVKGSEHPRSYYKCTHLNCPVKKKVERSLDGQITEIIYKGQHNHEPPQNNKRAKESTDQNGNSQVKHEVVQTQTENLNRSNGTVPVQLVPRMDQEIGQAPPAQLGSSDGNSEEVRYDEGQEDGDDNEPNPKRRQVENIDCRFLNTEIRTSEPASSHKTVMEPRIVVQTRSEVDLLDDGYKWRKYGQKVVKGNPYPRSYYKCTTAGCNVRKHVERASVDPKAVITTYEGKHNHDVPASRHGTNNAANNSASQPKSHKSLPAKHAPLNEMGQRPVALLQLKEEEIRCTLIVEQIVEDIGKKTRKDRLIGKKIDMVCVNDYG</sequence>
<evidence type="ECO:0000313" key="10">
    <source>
        <dbReference type="Proteomes" id="UP001370490"/>
    </source>
</evidence>